<dbReference type="PANTHER" id="PTHR43283:SF7">
    <property type="entry name" value="BETA-LACTAMASE-RELATED DOMAIN-CONTAINING PROTEIN"/>
    <property type="match status" value="1"/>
</dbReference>
<sequence>MNEEKFKTIQQKIEKDYENITGIIVQKNNQLLYEHYFNDCDASSKIHVYSISKSILSLLSGIAQGQGSISEMDRPILDYFPEFQPKDSTVREITLENLLTMTTPYKYKNGPLAYIKYFTSKDWTKFTLKQLGGKQPIGQFNYTPLIGPDLLSAILARSTKQSVLEFARKELFKPLGINVEKAIRLKSAKEQTKFNQSITENGWVEDTTGLNSGGWGLTLSTRDMSKIGQLILNQGSWGNQQLVPKDWLEKMQQKHSHWEQEQLDYGYLWWIIDPAKPIIAAMGDGGNVIYIDHEQQLVIAITALFKENVYDRIAFIQQDILPLVLK</sequence>
<dbReference type="Gene3D" id="3.40.710.10">
    <property type="entry name" value="DD-peptidase/beta-lactamase superfamily"/>
    <property type="match status" value="1"/>
</dbReference>
<dbReference type="InterPro" id="IPR050789">
    <property type="entry name" value="Diverse_Enzym_Activities"/>
</dbReference>
<dbReference type="PANTHER" id="PTHR43283">
    <property type="entry name" value="BETA-LACTAMASE-RELATED"/>
    <property type="match status" value="1"/>
</dbReference>
<feature type="domain" description="Beta-lactamase-related" evidence="1">
    <location>
        <begin position="23"/>
        <end position="302"/>
    </location>
</feature>
<evidence type="ECO:0000313" key="3">
    <source>
        <dbReference type="Proteomes" id="UP000288388"/>
    </source>
</evidence>
<comment type="caution">
    <text evidence="2">The sequence shown here is derived from an EMBL/GenBank/DDBJ whole genome shotgun (WGS) entry which is preliminary data.</text>
</comment>
<dbReference type="AlphaFoldDB" id="A0A437UMV5"/>
<evidence type="ECO:0000313" key="2">
    <source>
        <dbReference type="EMBL" id="RVU94921.1"/>
    </source>
</evidence>
<proteinExistence type="predicted"/>
<dbReference type="InterPro" id="IPR001466">
    <property type="entry name" value="Beta-lactam-related"/>
</dbReference>
<dbReference type="InterPro" id="IPR012338">
    <property type="entry name" value="Beta-lactam/transpept-like"/>
</dbReference>
<dbReference type="RefSeq" id="WP_127978841.1">
    <property type="nucleotide sequence ID" value="NZ_JBBJUN010000001.1"/>
</dbReference>
<organism evidence="2 3">
    <name type="scientific">Enterococcus avium</name>
    <name type="common">Streptococcus avium</name>
    <dbReference type="NCBI Taxonomy" id="33945"/>
    <lineage>
        <taxon>Bacteria</taxon>
        <taxon>Bacillati</taxon>
        <taxon>Bacillota</taxon>
        <taxon>Bacilli</taxon>
        <taxon>Lactobacillales</taxon>
        <taxon>Enterococcaceae</taxon>
        <taxon>Enterococcus</taxon>
    </lineage>
</organism>
<dbReference type="SUPFAM" id="SSF56601">
    <property type="entry name" value="beta-lactamase/transpeptidase-like"/>
    <property type="match status" value="1"/>
</dbReference>
<reference evidence="2 3" key="1">
    <citation type="submission" date="2018-12" db="EMBL/GenBank/DDBJ databases">
        <title>A novel vanA-carrying plasmid in a clinical isolate of Enterococcus avium.</title>
        <authorList>
            <person name="Bernasconi O.J."/>
            <person name="Luzzaro F."/>
            <person name="Endimiani A."/>
        </authorList>
    </citation>
    <scope>NUCLEOTIDE SEQUENCE [LARGE SCALE GENOMIC DNA]</scope>
    <source>
        <strain evidence="2 3">LC0559/18</strain>
    </source>
</reference>
<dbReference type="Proteomes" id="UP000288388">
    <property type="component" value="Unassembled WGS sequence"/>
</dbReference>
<gene>
    <name evidence="2" type="ORF">EK398_08680</name>
</gene>
<dbReference type="GO" id="GO:0016787">
    <property type="term" value="F:hydrolase activity"/>
    <property type="evidence" value="ECO:0007669"/>
    <property type="project" value="UniProtKB-KW"/>
</dbReference>
<dbReference type="Pfam" id="PF00144">
    <property type="entry name" value="Beta-lactamase"/>
    <property type="match status" value="1"/>
</dbReference>
<evidence type="ECO:0000259" key="1">
    <source>
        <dbReference type="Pfam" id="PF00144"/>
    </source>
</evidence>
<name>A0A437UMV5_ENTAV</name>
<protein>
    <submittedName>
        <fullName evidence="2">Class C beta-lactamase-related serine hydrolase</fullName>
    </submittedName>
</protein>
<accession>A0A437UMV5</accession>
<dbReference type="EMBL" id="RYZS01000001">
    <property type="protein sequence ID" value="RVU94921.1"/>
    <property type="molecule type" value="Genomic_DNA"/>
</dbReference>
<keyword evidence="2" id="KW-0378">Hydrolase</keyword>